<gene>
    <name evidence="3" type="ORF">DUU06_25920</name>
</gene>
<reference evidence="3" key="1">
    <citation type="submission" date="2018-07" db="EMBL/GenBank/DDBJ databases">
        <authorList>
            <person name="Ashton P.M."/>
            <person name="Dallman T."/>
            <person name="Nair S."/>
            <person name="De Pinna E."/>
            <person name="Peters T."/>
            <person name="Grant K."/>
        </authorList>
    </citation>
    <scope>NUCLEOTIDE SEQUENCE</scope>
    <source>
        <strain evidence="3">245081</strain>
    </source>
</reference>
<protein>
    <submittedName>
        <fullName evidence="3">Uncharacterized protein</fullName>
    </submittedName>
</protein>
<dbReference type="EMBL" id="AAGVVM010000101">
    <property type="protein sequence ID" value="EBS5460972.1"/>
    <property type="molecule type" value="Genomic_DNA"/>
</dbReference>
<dbReference type="PROSITE" id="PS51257">
    <property type="entry name" value="PROKAR_LIPOPROTEIN"/>
    <property type="match status" value="1"/>
</dbReference>
<organism evidence="3">
    <name type="scientific">Salmonella enteritidis</name>
    <dbReference type="NCBI Taxonomy" id="149539"/>
    <lineage>
        <taxon>Bacteria</taxon>
        <taxon>Pseudomonadati</taxon>
        <taxon>Pseudomonadota</taxon>
        <taxon>Gammaproteobacteria</taxon>
        <taxon>Enterobacterales</taxon>
        <taxon>Enterobacteriaceae</taxon>
        <taxon>Salmonella</taxon>
    </lineage>
</organism>
<name>A0A5V0BEM3_SALEN</name>
<dbReference type="PANTHER" id="PTHR36571">
    <property type="entry name" value="PROTEIN YGIW"/>
    <property type="match status" value="1"/>
</dbReference>
<proteinExistence type="predicted"/>
<sequence length="124" mass="13417">MSNLLRGMVLVFALAGLAGCNTAQTSLGGGFVGPRQQNVTTVRQVQKASVLDEGQIVLLYGHIVQSLGGEDYRFRDKSGEMTLIIPSSVWAGRVVTPQQKVGVQGRIVKEFDAVKLYIIAIRID</sequence>
<evidence type="ECO:0000256" key="2">
    <source>
        <dbReference type="SAM" id="SignalP"/>
    </source>
</evidence>
<feature type="chain" id="PRO_5026036554" evidence="2">
    <location>
        <begin position="24"/>
        <end position="124"/>
    </location>
</feature>
<dbReference type="SUPFAM" id="SSF101756">
    <property type="entry name" value="Hypothetical protein YgiW"/>
    <property type="match status" value="1"/>
</dbReference>
<dbReference type="NCBIfam" id="NF033674">
    <property type="entry name" value="stress_OB_fold"/>
    <property type="match status" value="1"/>
</dbReference>
<accession>A0A5V0BEM3</accession>
<evidence type="ECO:0000256" key="1">
    <source>
        <dbReference type="ARBA" id="ARBA00022729"/>
    </source>
</evidence>
<keyword evidence="1 2" id="KW-0732">Signal</keyword>
<dbReference type="InterPro" id="IPR036700">
    <property type="entry name" value="BOBF_sf"/>
</dbReference>
<dbReference type="Gene3D" id="2.40.50.200">
    <property type="entry name" value="Bacterial OB-fold"/>
    <property type="match status" value="1"/>
</dbReference>
<dbReference type="Pfam" id="PF04076">
    <property type="entry name" value="BOF"/>
    <property type="match status" value="1"/>
</dbReference>
<comment type="caution">
    <text evidence="3">The sequence shown here is derived from an EMBL/GenBank/DDBJ whole genome shotgun (WGS) entry which is preliminary data.</text>
</comment>
<dbReference type="AlphaFoldDB" id="A0A5V0BEM3"/>
<dbReference type="InterPro" id="IPR005220">
    <property type="entry name" value="CarO-like"/>
</dbReference>
<evidence type="ECO:0000313" key="3">
    <source>
        <dbReference type="EMBL" id="EBS5460972.1"/>
    </source>
</evidence>
<dbReference type="PANTHER" id="PTHR36571:SF1">
    <property type="entry name" value="PROTEIN YGIW"/>
    <property type="match status" value="1"/>
</dbReference>
<feature type="signal peptide" evidence="2">
    <location>
        <begin position="1"/>
        <end position="23"/>
    </location>
</feature>